<keyword evidence="7" id="KW-1185">Reference proteome</keyword>
<dbReference type="EMBL" id="CP016773">
    <property type="protein sequence ID" value="ASY16023.1"/>
    <property type="molecule type" value="Genomic_DNA"/>
</dbReference>
<dbReference type="GO" id="GO:0008783">
    <property type="term" value="F:agmatinase activity"/>
    <property type="evidence" value="ECO:0007669"/>
    <property type="project" value="TreeGrafter"/>
</dbReference>
<dbReference type="GO" id="GO:0046872">
    <property type="term" value="F:metal ion binding"/>
    <property type="evidence" value="ECO:0007669"/>
    <property type="project" value="UniProtKB-KW"/>
</dbReference>
<dbReference type="InterPro" id="IPR023696">
    <property type="entry name" value="Ureohydrolase_dom_sf"/>
</dbReference>
<gene>
    <name evidence="6" type="ORF">A1sIA56_03750</name>
</gene>
<sequence length="289" mass="30614">MKLPHDPLWPRAQSLFSAEVSGHSDVTLVGIPASQTSLSPSSAHETPAAIRSALLRYSTAHSDPRVSLERLILRDAGNVSSPDSNEQITIEQLTKLKAETELLISLGGDNSVSYSAFKATGATGLITFDAHYDLRDGISNGSPVRRLVEAGLDGKKVVQIGIADFSNSVEYAKRAKDFGITVIPRSSLRARTISDVWAEALAIAGSKIFVDFDMDVCDRSVVPACPAAAPGGISADEIRQFAFLAGSSTGVVGADITEIDSTKDSSDERTVRLAALVVLEMIAGLSTRE</sequence>
<reference evidence="6 7" key="1">
    <citation type="submission" date="2016-07" db="EMBL/GenBank/DDBJ databases">
        <title>High microdiversification within the ubiquitous acI lineage of Actinobacteria.</title>
        <authorList>
            <person name="Neuenschwander S.M."/>
            <person name="Salcher M."/>
            <person name="Ghai R."/>
            <person name="Pernthaler J."/>
        </authorList>
    </citation>
    <scope>NUCLEOTIDE SEQUENCE [LARGE SCALE GENOMIC DNA]</scope>
    <source>
        <strain evidence="6">MMS-IA-56</strain>
    </source>
</reference>
<name>A0A249KGT7_9ACTN</name>
<dbReference type="PIRSF" id="PIRSF036979">
    <property type="entry name" value="Arginase"/>
    <property type="match status" value="1"/>
</dbReference>
<evidence type="ECO:0000313" key="6">
    <source>
        <dbReference type="EMBL" id="ASY16023.1"/>
    </source>
</evidence>
<keyword evidence="1" id="KW-0479">Metal-binding</keyword>
<keyword evidence="2" id="KW-0378">Hydrolase</keyword>
<protein>
    <submittedName>
        <fullName evidence="6">Formiminoglutamase</fullName>
    </submittedName>
</protein>
<dbReference type="KEGG" id="psuf:A1sIA56_03750"/>
<proteinExistence type="inferred from homology"/>
<dbReference type="InterPro" id="IPR006035">
    <property type="entry name" value="Ureohydrolase"/>
</dbReference>
<evidence type="ECO:0000256" key="3">
    <source>
        <dbReference type="ARBA" id="ARBA00022808"/>
    </source>
</evidence>
<dbReference type="SUPFAM" id="SSF52768">
    <property type="entry name" value="Arginase/deacetylase"/>
    <property type="match status" value="1"/>
</dbReference>
<dbReference type="AlphaFoldDB" id="A0A249KGT7"/>
<dbReference type="RefSeq" id="WP_095673614.1">
    <property type="nucleotide sequence ID" value="NZ_CP016773.1"/>
</dbReference>
<evidence type="ECO:0000256" key="5">
    <source>
        <dbReference type="PROSITE-ProRule" id="PRU00742"/>
    </source>
</evidence>
<dbReference type="PANTHER" id="PTHR11358:SF35">
    <property type="entry name" value="FORMIMIDOYLGLUTAMASE"/>
    <property type="match status" value="1"/>
</dbReference>
<evidence type="ECO:0000256" key="2">
    <source>
        <dbReference type="ARBA" id="ARBA00022801"/>
    </source>
</evidence>
<dbReference type="Proteomes" id="UP000217215">
    <property type="component" value="Chromosome"/>
</dbReference>
<keyword evidence="4" id="KW-0464">Manganese</keyword>
<evidence type="ECO:0000256" key="1">
    <source>
        <dbReference type="ARBA" id="ARBA00022723"/>
    </source>
</evidence>
<accession>A0A249KGT7</accession>
<evidence type="ECO:0000313" key="7">
    <source>
        <dbReference type="Proteomes" id="UP000217215"/>
    </source>
</evidence>
<dbReference type="Gene3D" id="3.40.800.10">
    <property type="entry name" value="Ureohydrolase domain"/>
    <property type="match status" value="1"/>
</dbReference>
<dbReference type="PROSITE" id="PS51409">
    <property type="entry name" value="ARGINASE_2"/>
    <property type="match status" value="1"/>
</dbReference>
<dbReference type="OrthoDB" id="9788689at2"/>
<dbReference type="Pfam" id="PF00491">
    <property type="entry name" value="Arginase"/>
    <property type="match status" value="1"/>
</dbReference>
<dbReference type="GO" id="GO:0006547">
    <property type="term" value="P:L-histidine metabolic process"/>
    <property type="evidence" value="ECO:0007669"/>
    <property type="project" value="UniProtKB-KW"/>
</dbReference>
<dbReference type="PANTHER" id="PTHR11358">
    <property type="entry name" value="ARGINASE/AGMATINASE"/>
    <property type="match status" value="1"/>
</dbReference>
<comment type="similarity">
    <text evidence="5">Belongs to the arginase family.</text>
</comment>
<dbReference type="GO" id="GO:0033389">
    <property type="term" value="P:putrescine biosynthetic process from arginine, via agmatine"/>
    <property type="evidence" value="ECO:0007669"/>
    <property type="project" value="TreeGrafter"/>
</dbReference>
<evidence type="ECO:0000256" key="4">
    <source>
        <dbReference type="ARBA" id="ARBA00023211"/>
    </source>
</evidence>
<keyword evidence="3" id="KW-0369">Histidine metabolism</keyword>
<organism evidence="6 7">
    <name type="scientific">Candidatus Planktophila sulfonica</name>
    <dbReference type="NCBI Taxonomy" id="1884904"/>
    <lineage>
        <taxon>Bacteria</taxon>
        <taxon>Bacillati</taxon>
        <taxon>Actinomycetota</taxon>
        <taxon>Actinomycetes</taxon>
        <taxon>Candidatus Nanopelagicales</taxon>
        <taxon>Candidatus Nanopelagicaceae</taxon>
        <taxon>Candidatus Planktophila</taxon>
    </lineage>
</organism>